<dbReference type="InterPro" id="IPR050531">
    <property type="entry name" value="SdhE_FAD_assembly_factor"/>
</dbReference>
<dbReference type="EMBL" id="AP012273">
    <property type="protein sequence ID" value="BAO43798.1"/>
    <property type="molecule type" value="Genomic_DNA"/>
</dbReference>
<dbReference type="SUPFAM" id="SSF109910">
    <property type="entry name" value="YgfY-like"/>
    <property type="match status" value="1"/>
</dbReference>
<protein>
    <recommendedName>
        <fullName evidence="3">FAD assembly factor SdhE</fullName>
    </recommendedName>
</protein>
<evidence type="ECO:0000313" key="7">
    <source>
        <dbReference type="Proteomes" id="UP000031631"/>
    </source>
</evidence>
<organism evidence="6 7">
    <name type="scientific">Thiolapillus brandeum</name>
    <dbReference type="NCBI Taxonomy" id="1076588"/>
    <lineage>
        <taxon>Bacteria</taxon>
        <taxon>Pseudomonadati</taxon>
        <taxon>Pseudomonadota</taxon>
        <taxon>Gammaproteobacteria</taxon>
        <taxon>Chromatiales</taxon>
        <taxon>Sedimenticolaceae</taxon>
        <taxon>Thiolapillus</taxon>
    </lineage>
</organism>
<evidence type="ECO:0000256" key="2">
    <source>
        <dbReference type="ARBA" id="ARBA00008571"/>
    </source>
</evidence>
<sequence>MSRSSFREKERLQWQCRRGMLELDCLLRRFLDEQYELLSEELQARFRRLLREADPHIYQWLLTAPEEVPEQYVELIRAIRAET</sequence>
<dbReference type="Pfam" id="PF03937">
    <property type="entry name" value="Sdh5"/>
    <property type="match status" value="1"/>
</dbReference>
<dbReference type="Proteomes" id="UP000031631">
    <property type="component" value="Chromosome"/>
</dbReference>
<dbReference type="KEGG" id="tbn:TBH_C0864"/>
<gene>
    <name evidence="6" type="ORF">TBH_C0864</name>
</gene>
<dbReference type="GO" id="GO:0005737">
    <property type="term" value="C:cytoplasm"/>
    <property type="evidence" value="ECO:0007669"/>
    <property type="project" value="UniProtKB-SubCell"/>
</dbReference>
<dbReference type="OrthoDB" id="9180899at2"/>
<dbReference type="PANTHER" id="PTHR39585:SF1">
    <property type="entry name" value="FAD ASSEMBLY FACTOR SDHE"/>
    <property type="match status" value="1"/>
</dbReference>
<dbReference type="Gene3D" id="1.10.150.250">
    <property type="entry name" value="Flavinator of succinate dehydrogenase"/>
    <property type="match status" value="1"/>
</dbReference>
<dbReference type="AlphaFoldDB" id="A0A7U6GHP3"/>
<evidence type="ECO:0000313" key="6">
    <source>
        <dbReference type="EMBL" id="BAO43798.1"/>
    </source>
</evidence>
<evidence type="ECO:0000256" key="3">
    <source>
        <dbReference type="ARBA" id="ARBA00019418"/>
    </source>
</evidence>
<keyword evidence="7" id="KW-1185">Reference proteome</keyword>
<accession>A0A7U6GHP3</accession>
<keyword evidence="5" id="KW-0143">Chaperone</keyword>
<comment type="similarity">
    <text evidence="2">Belongs to the SdhE FAD assembly factor family.</text>
</comment>
<dbReference type="GO" id="GO:0006105">
    <property type="term" value="P:succinate metabolic process"/>
    <property type="evidence" value="ECO:0007669"/>
    <property type="project" value="TreeGrafter"/>
</dbReference>
<dbReference type="InterPro" id="IPR036714">
    <property type="entry name" value="SDH_sf"/>
</dbReference>
<proteinExistence type="inferred from homology"/>
<name>A0A7U6GHP3_9GAMM</name>
<reference evidence="6 7" key="1">
    <citation type="journal article" date="2014" name="PLoS ONE">
        <title>Physiological and genomic features of a novel sulfur-oxidizing gammaproteobacterium belonging to a previously uncultivated symbiotic lineage isolated from a hydrothermal vent.</title>
        <authorList>
            <person name="Nunoura T."/>
            <person name="Takaki Y."/>
            <person name="Kazama H."/>
            <person name="Kakuta J."/>
            <person name="Shimamura S."/>
            <person name="Makita H."/>
            <person name="Hirai M."/>
            <person name="Miyazaki M."/>
            <person name="Takai K."/>
        </authorList>
    </citation>
    <scope>NUCLEOTIDE SEQUENCE [LARGE SCALE GENOMIC DNA]</scope>
    <source>
        <strain evidence="6 7">Hiromi1</strain>
    </source>
</reference>
<dbReference type="InterPro" id="IPR005631">
    <property type="entry name" value="SDH"/>
</dbReference>
<keyword evidence="4" id="KW-0963">Cytoplasm</keyword>
<evidence type="ECO:0000256" key="5">
    <source>
        <dbReference type="ARBA" id="ARBA00023186"/>
    </source>
</evidence>
<evidence type="ECO:0000256" key="1">
    <source>
        <dbReference type="ARBA" id="ARBA00004496"/>
    </source>
</evidence>
<dbReference type="PANTHER" id="PTHR39585">
    <property type="entry name" value="FAD ASSEMBLY FACTOR SDHE"/>
    <property type="match status" value="1"/>
</dbReference>
<dbReference type="RefSeq" id="WP_041065890.1">
    <property type="nucleotide sequence ID" value="NZ_AP012273.1"/>
</dbReference>
<comment type="subcellular location">
    <subcellularLocation>
        <location evidence="1">Cytoplasm</location>
    </subcellularLocation>
</comment>
<evidence type="ECO:0000256" key="4">
    <source>
        <dbReference type="ARBA" id="ARBA00022490"/>
    </source>
</evidence>